<feature type="transmembrane region" description="Helical" evidence="5">
    <location>
        <begin position="375"/>
        <end position="393"/>
    </location>
</feature>
<evidence type="ECO:0000313" key="7">
    <source>
        <dbReference type="EMBL" id="KRK45512.1"/>
    </source>
</evidence>
<dbReference type="InterPro" id="IPR051533">
    <property type="entry name" value="WaaL-like"/>
</dbReference>
<feature type="transmembrane region" description="Helical" evidence="5">
    <location>
        <begin position="140"/>
        <end position="163"/>
    </location>
</feature>
<feature type="transmembrane region" description="Helical" evidence="5">
    <location>
        <begin position="184"/>
        <end position="207"/>
    </location>
</feature>
<name>A0A0R1HHL9_9LACO</name>
<dbReference type="Pfam" id="PF04932">
    <property type="entry name" value="Wzy_C"/>
    <property type="match status" value="1"/>
</dbReference>
<proteinExistence type="predicted"/>
<gene>
    <name evidence="7" type="ORF">FC66_GL001327</name>
</gene>
<accession>A0A0R1HHL9</accession>
<dbReference type="STRING" id="1423719.FC66_GL001327"/>
<evidence type="ECO:0000313" key="8">
    <source>
        <dbReference type="Proteomes" id="UP000051450"/>
    </source>
</evidence>
<dbReference type="OrthoDB" id="2279699at2"/>
<evidence type="ECO:0000256" key="4">
    <source>
        <dbReference type="ARBA" id="ARBA00023136"/>
    </source>
</evidence>
<keyword evidence="8" id="KW-1185">Reference proteome</keyword>
<keyword evidence="4 5" id="KW-0472">Membrane</keyword>
<feature type="transmembrane region" description="Helical" evidence="5">
    <location>
        <begin position="335"/>
        <end position="354"/>
    </location>
</feature>
<feature type="domain" description="O-antigen ligase-related" evidence="6">
    <location>
        <begin position="218"/>
        <end position="351"/>
    </location>
</feature>
<comment type="subcellular location">
    <subcellularLocation>
        <location evidence="1">Membrane</location>
        <topology evidence="1">Multi-pass membrane protein</topology>
    </subcellularLocation>
</comment>
<dbReference type="RefSeq" id="WP_057974383.1">
    <property type="nucleotide sequence ID" value="NZ_AZDI01000007.1"/>
</dbReference>
<feature type="transmembrane region" description="Helical" evidence="5">
    <location>
        <begin position="399"/>
        <end position="416"/>
    </location>
</feature>
<keyword evidence="3 5" id="KW-1133">Transmembrane helix</keyword>
<dbReference type="PATRIC" id="fig|1423719.4.peg.1349"/>
<dbReference type="GO" id="GO:0016020">
    <property type="term" value="C:membrane"/>
    <property type="evidence" value="ECO:0007669"/>
    <property type="project" value="UniProtKB-SubCell"/>
</dbReference>
<reference evidence="7 8" key="1">
    <citation type="journal article" date="2015" name="Genome Announc.">
        <title>Expanding the biotechnology potential of lactobacilli through comparative genomics of 213 strains and associated genera.</title>
        <authorList>
            <person name="Sun Z."/>
            <person name="Harris H.M."/>
            <person name="McCann A."/>
            <person name="Guo C."/>
            <person name="Argimon S."/>
            <person name="Zhang W."/>
            <person name="Yang X."/>
            <person name="Jeffery I.B."/>
            <person name="Cooney J.C."/>
            <person name="Kagawa T.F."/>
            <person name="Liu W."/>
            <person name="Song Y."/>
            <person name="Salvetti E."/>
            <person name="Wrobel A."/>
            <person name="Rasinkangas P."/>
            <person name="Parkhill J."/>
            <person name="Rea M.C."/>
            <person name="O'Sullivan O."/>
            <person name="Ritari J."/>
            <person name="Douillard F.P."/>
            <person name="Paul Ross R."/>
            <person name="Yang R."/>
            <person name="Briner A.E."/>
            <person name="Felis G.E."/>
            <person name="de Vos W.M."/>
            <person name="Barrangou R."/>
            <person name="Klaenhammer T.R."/>
            <person name="Caufield P.W."/>
            <person name="Cui Y."/>
            <person name="Zhang H."/>
            <person name="O'Toole P.W."/>
        </authorList>
    </citation>
    <scope>NUCLEOTIDE SEQUENCE [LARGE SCALE GENOMIC DNA]</scope>
    <source>
        <strain evidence="7 8">DSM 15638</strain>
    </source>
</reference>
<sequence length="422" mass="47196">MLKKDVKVPILFTLIVVELVLGGAGRLIIIGDNSISERYILFGLGMFYWIYNEGYKSQTSSSSELTKSALTNTRYSLHIILVFLMLMVAGIIGFFYSNSITNIIGNFQAYIFLLLFFPFASVIRTKEQALKVFNVFNECAVILSIFIIILNIALNAGYSYTILANFMEKYGLGLIGYSGTTPRVFFKGSILIMVAFGNQLLIIVNSYQKNLIRSSVKLVILGLATIFSYTMGIWLGAAVVLLIVLILQWRRLKMSTIVIGIIALLCVAYFEKDTIMKVFQLRTGSKDISSLVKKQQRQVLLNLWKSHPFFGMGLGKEVVLSTVMGTRVMSQFESAWIQLLMNTGIIGLFIYGSLIVRASYDGLLKLKNSDTTIRMLGLSIFLSMVSLSIVNWFNPVLNNPIGIGYLVISLTILNVIRVENNI</sequence>
<feature type="transmembrane region" description="Helical" evidence="5">
    <location>
        <begin position="75"/>
        <end position="96"/>
    </location>
</feature>
<dbReference type="EMBL" id="AZDI01000007">
    <property type="protein sequence ID" value="KRK45512.1"/>
    <property type="molecule type" value="Genomic_DNA"/>
</dbReference>
<comment type="caution">
    <text evidence="7">The sequence shown here is derived from an EMBL/GenBank/DDBJ whole genome shotgun (WGS) entry which is preliminary data.</text>
</comment>
<evidence type="ECO:0000256" key="3">
    <source>
        <dbReference type="ARBA" id="ARBA00022989"/>
    </source>
</evidence>
<evidence type="ECO:0000256" key="5">
    <source>
        <dbReference type="SAM" id="Phobius"/>
    </source>
</evidence>
<feature type="transmembrane region" description="Helical" evidence="5">
    <location>
        <begin position="6"/>
        <end position="27"/>
    </location>
</feature>
<dbReference type="Proteomes" id="UP000051450">
    <property type="component" value="Unassembled WGS sequence"/>
</dbReference>
<evidence type="ECO:0000259" key="6">
    <source>
        <dbReference type="Pfam" id="PF04932"/>
    </source>
</evidence>
<organism evidence="7 8">
    <name type="scientific">Dellaglioa algida DSM 15638</name>
    <dbReference type="NCBI Taxonomy" id="1423719"/>
    <lineage>
        <taxon>Bacteria</taxon>
        <taxon>Bacillati</taxon>
        <taxon>Bacillota</taxon>
        <taxon>Bacilli</taxon>
        <taxon>Lactobacillales</taxon>
        <taxon>Lactobacillaceae</taxon>
        <taxon>Dellaglioa</taxon>
    </lineage>
</organism>
<dbReference type="AlphaFoldDB" id="A0A0R1HHL9"/>
<feature type="transmembrane region" description="Helical" evidence="5">
    <location>
        <begin position="103"/>
        <end position="120"/>
    </location>
</feature>
<protein>
    <recommendedName>
        <fullName evidence="6">O-antigen ligase-related domain-containing protein</fullName>
    </recommendedName>
</protein>
<keyword evidence="2 5" id="KW-0812">Transmembrane</keyword>
<feature type="transmembrane region" description="Helical" evidence="5">
    <location>
        <begin position="254"/>
        <end position="270"/>
    </location>
</feature>
<dbReference type="PANTHER" id="PTHR37422:SF13">
    <property type="entry name" value="LIPOPOLYSACCHARIDE BIOSYNTHESIS PROTEIN PA4999-RELATED"/>
    <property type="match status" value="1"/>
</dbReference>
<evidence type="ECO:0000256" key="1">
    <source>
        <dbReference type="ARBA" id="ARBA00004141"/>
    </source>
</evidence>
<evidence type="ECO:0000256" key="2">
    <source>
        <dbReference type="ARBA" id="ARBA00022692"/>
    </source>
</evidence>
<feature type="transmembrane region" description="Helical" evidence="5">
    <location>
        <begin position="219"/>
        <end position="247"/>
    </location>
</feature>
<dbReference type="PANTHER" id="PTHR37422">
    <property type="entry name" value="TEICHURONIC ACID BIOSYNTHESIS PROTEIN TUAE"/>
    <property type="match status" value="1"/>
</dbReference>
<dbReference type="InterPro" id="IPR007016">
    <property type="entry name" value="O-antigen_ligase-rel_domated"/>
</dbReference>
<feature type="transmembrane region" description="Helical" evidence="5">
    <location>
        <begin position="39"/>
        <end position="55"/>
    </location>
</feature>